<dbReference type="InterPro" id="IPR050808">
    <property type="entry name" value="Phage_Integrase"/>
</dbReference>
<keyword evidence="2" id="KW-0229">DNA integration</keyword>
<reference evidence="6 7" key="1">
    <citation type="submission" date="2016-11" db="EMBL/GenBank/DDBJ databases">
        <authorList>
            <person name="Jaros S."/>
            <person name="Januszkiewicz K."/>
            <person name="Wedrychowicz H."/>
        </authorList>
    </citation>
    <scope>NUCLEOTIDE SEQUENCE [LARGE SCALE GENOMIC DNA]</scope>
    <source>
        <strain evidence="6 7">DSM 10502</strain>
    </source>
</reference>
<gene>
    <name evidence="6" type="ORF">SAMN02745190_02473</name>
</gene>
<evidence type="ECO:0000313" key="7">
    <source>
        <dbReference type="Proteomes" id="UP000184404"/>
    </source>
</evidence>
<evidence type="ECO:0000256" key="2">
    <source>
        <dbReference type="ARBA" id="ARBA00022908"/>
    </source>
</evidence>
<keyword evidence="3" id="KW-0238">DNA-binding</keyword>
<dbReference type="PROSITE" id="PS51898">
    <property type="entry name" value="TYR_RECOMBINASE"/>
    <property type="match status" value="1"/>
</dbReference>
<proteinExistence type="inferred from homology"/>
<dbReference type="Gene3D" id="1.10.150.130">
    <property type="match status" value="1"/>
</dbReference>
<dbReference type="AlphaFoldDB" id="A0A1M5B078"/>
<comment type="similarity">
    <text evidence="1">Belongs to the 'phage' integrase family.</text>
</comment>
<dbReference type="InterPro" id="IPR002104">
    <property type="entry name" value="Integrase_catalytic"/>
</dbReference>
<dbReference type="Gene3D" id="1.10.443.10">
    <property type="entry name" value="Intergrase catalytic core"/>
    <property type="match status" value="1"/>
</dbReference>
<dbReference type="InterPro" id="IPR010998">
    <property type="entry name" value="Integrase_recombinase_N"/>
</dbReference>
<dbReference type="EMBL" id="FQUG01000016">
    <property type="protein sequence ID" value="SHF35850.1"/>
    <property type="molecule type" value="Genomic_DNA"/>
</dbReference>
<dbReference type="Pfam" id="PF14659">
    <property type="entry name" value="Phage_int_SAM_3"/>
    <property type="match status" value="1"/>
</dbReference>
<evidence type="ECO:0000256" key="4">
    <source>
        <dbReference type="ARBA" id="ARBA00023172"/>
    </source>
</evidence>
<dbReference type="PANTHER" id="PTHR30629">
    <property type="entry name" value="PROPHAGE INTEGRASE"/>
    <property type="match status" value="1"/>
</dbReference>
<dbReference type="OrthoDB" id="9769726at2"/>
<protein>
    <submittedName>
        <fullName evidence="6">Site-specific recombinase XerD</fullName>
    </submittedName>
</protein>
<evidence type="ECO:0000256" key="1">
    <source>
        <dbReference type="ARBA" id="ARBA00008857"/>
    </source>
</evidence>
<dbReference type="InterPro" id="IPR011010">
    <property type="entry name" value="DNA_brk_join_enz"/>
</dbReference>
<dbReference type="InterPro" id="IPR013762">
    <property type="entry name" value="Integrase-like_cat_sf"/>
</dbReference>
<evidence type="ECO:0000313" key="6">
    <source>
        <dbReference type="EMBL" id="SHF35850.1"/>
    </source>
</evidence>
<dbReference type="GO" id="GO:0006310">
    <property type="term" value="P:DNA recombination"/>
    <property type="evidence" value="ECO:0007669"/>
    <property type="project" value="UniProtKB-KW"/>
</dbReference>
<dbReference type="STRING" id="1123243.SAMN02745190_02473"/>
<sequence>MMNLDNRIQNNDIATLKEQMAELKALMFNKQMLKGDTITLDSLMDEWIKTKIDITENTSQKYKSLYKNHIRPVFGDMVLTGIEHSMVQTFVNDKLGLFSHGDSTEIYSLETVKGAIQSVFKPLMEYAVTYDYILKNPCKGINMPKRDFRNHKKACTEKDVAKLWESVKSHRLGFTVLLLATTGMRREELLGLKWENIDLKKGIVHIKEVYAKNCQKGCALKEPKTRGSRRHILLIPKVVELLKAHKASQPKGCKFVVNVEGKNTPMHPDNYSHMLKRWVKNARIRKPLTAHIFRHFAIQKFARNGYSYSAIAQFSGHTNVDTIRDYYEDLDDYKSPVCKEMVKDMSKMANKLLRKGGKVA</sequence>
<dbReference type="GO" id="GO:0015074">
    <property type="term" value="P:DNA integration"/>
    <property type="evidence" value="ECO:0007669"/>
    <property type="project" value="UniProtKB-KW"/>
</dbReference>
<feature type="domain" description="Tyr recombinase" evidence="5">
    <location>
        <begin position="150"/>
        <end position="341"/>
    </location>
</feature>
<organism evidence="6 7">
    <name type="scientific">Schwartzia succinivorans DSM 10502</name>
    <dbReference type="NCBI Taxonomy" id="1123243"/>
    <lineage>
        <taxon>Bacteria</taxon>
        <taxon>Bacillati</taxon>
        <taxon>Bacillota</taxon>
        <taxon>Negativicutes</taxon>
        <taxon>Selenomonadales</taxon>
        <taxon>Selenomonadaceae</taxon>
        <taxon>Schwartzia</taxon>
    </lineage>
</organism>
<dbReference type="SUPFAM" id="SSF56349">
    <property type="entry name" value="DNA breaking-rejoining enzymes"/>
    <property type="match status" value="1"/>
</dbReference>
<dbReference type="GO" id="GO:0003677">
    <property type="term" value="F:DNA binding"/>
    <property type="evidence" value="ECO:0007669"/>
    <property type="project" value="UniProtKB-KW"/>
</dbReference>
<evidence type="ECO:0000256" key="3">
    <source>
        <dbReference type="ARBA" id="ARBA00023125"/>
    </source>
</evidence>
<keyword evidence="7" id="KW-1185">Reference proteome</keyword>
<dbReference type="CDD" id="cd01189">
    <property type="entry name" value="INT_ICEBs1_C_like"/>
    <property type="match status" value="1"/>
</dbReference>
<dbReference type="PANTHER" id="PTHR30629:SF6">
    <property type="entry name" value="PROPHAGE INTEGRASE INTA-RELATED"/>
    <property type="match status" value="1"/>
</dbReference>
<keyword evidence="4" id="KW-0233">DNA recombination</keyword>
<dbReference type="RefSeq" id="WP_072936553.1">
    <property type="nucleotide sequence ID" value="NZ_FQUG01000016.1"/>
</dbReference>
<dbReference type="InterPro" id="IPR004107">
    <property type="entry name" value="Integrase_SAM-like_N"/>
</dbReference>
<evidence type="ECO:0000259" key="5">
    <source>
        <dbReference type="PROSITE" id="PS51898"/>
    </source>
</evidence>
<name>A0A1M5B078_9FIRM</name>
<dbReference type="Proteomes" id="UP000184404">
    <property type="component" value="Unassembled WGS sequence"/>
</dbReference>
<accession>A0A1M5B078</accession>
<dbReference type="Pfam" id="PF00589">
    <property type="entry name" value="Phage_integrase"/>
    <property type="match status" value="1"/>
</dbReference>